<proteinExistence type="predicted"/>
<reference evidence="1" key="1">
    <citation type="submission" date="2020-03" db="EMBL/GenBank/DDBJ databases">
        <title>The deep terrestrial virosphere.</title>
        <authorList>
            <person name="Holmfeldt K."/>
            <person name="Nilsson E."/>
            <person name="Simone D."/>
            <person name="Lopez-Fernandez M."/>
            <person name="Wu X."/>
            <person name="de Brujin I."/>
            <person name="Lundin D."/>
            <person name="Andersson A."/>
            <person name="Bertilsson S."/>
            <person name="Dopson M."/>
        </authorList>
    </citation>
    <scope>NUCLEOTIDE SEQUENCE</scope>
    <source>
        <strain evidence="1">MM415B05627</strain>
    </source>
</reference>
<gene>
    <name evidence="1" type="ORF">MM415B05627_0013</name>
</gene>
<protein>
    <submittedName>
        <fullName evidence="1">Uncharacterized protein</fullName>
    </submittedName>
</protein>
<dbReference type="AlphaFoldDB" id="A0A6M3LZI2"/>
<accession>A0A6M3LZI2</accession>
<evidence type="ECO:0000313" key="1">
    <source>
        <dbReference type="EMBL" id="QJA98175.1"/>
    </source>
</evidence>
<dbReference type="EMBL" id="MT143558">
    <property type="protein sequence ID" value="QJA98175.1"/>
    <property type="molecule type" value="Genomic_DNA"/>
</dbReference>
<organism evidence="1">
    <name type="scientific">viral metagenome</name>
    <dbReference type="NCBI Taxonomy" id="1070528"/>
    <lineage>
        <taxon>unclassified sequences</taxon>
        <taxon>metagenomes</taxon>
        <taxon>organismal metagenomes</taxon>
    </lineage>
</organism>
<name>A0A6M3LZI2_9ZZZZ</name>
<sequence length="78" mass="8352">MIPQQVPVIGQREARLQAGIAQAVQQLSMSIYTQAAASLPNDTPIPILHALAQHSMTAARAYFEGLGIAQFNDPPTQP</sequence>